<protein>
    <submittedName>
        <fullName evidence="2">Uncharacterized protein</fullName>
    </submittedName>
</protein>
<evidence type="ECO:0000313" key="2">
    <source>
        <dbReference type="EMBL" id="MRW91310.1"/>
    </source>
</evidence>
<feature type="chain" id="PRO_5026293671" evidence="1">
    <location>
        <begin position="23"/>
        <end position="889"/>
    </location>
</feature>
<gene>
    <name evidence="2" type="ORF">GJ699_15055</name>
</gene>
<keyword evidence="1" id="KW-0732">Signal</keyword>
<feature type="signal peptide" evidence="1">
    <location>
        <begin position="1"/>
        <end position="22"/>
    </location>
</feature>
<dbReference type="EMBL" id="WKJK01000007">
    <property type="protein sequence ID" value="MRW91310.1"/>
    <property type="molecule type" value="Genomic_DNA"/>
</dbReference>
<dbReference type="AlphaFoldDB" id="A0A6I2L0R5"/>
<reference evidence="2 3" key="1">
    <citation type="submission" date="2019-11" db="EMBL/GenBank/DDBJ databases">
        <title>Novel species isolated from a subtropical stream in China.</title>
        <authorList>
            <person name="Lu H."/>
        </authorList>
    </citation>
    <scope>NUCLEOTIDE SEQUENCE [LARGE SCALE GENOMIC DNA]</scope>
    <source>
        <strain evidence="2 3">FT80W</strain>
    </source>
</reference>
<dbReference type="Gene3D" id="2.130.10.10">
    <property type="entry name" value="YVTN repeat-like/Quinoprotein amine dehydrogenase"/>
    <property type="match status" value="1"/>
</dbReference>
<dbReference type="SUPFAM" id="SSF82171">
    <property type="entry name" value="DPP6 N-terminal domain-like"/>
    <property type="match status" value="1"/>
</dbReference>
<name>A0A6I2L0R5_9BURK</name>
<dbReference type="Proteomes" id="UP000433309">
    <property type="component" value="Unassembled WGS sequence"/>
</dbReference>
<evidence type="ECO:0000256" key="1">
    <source>
        <dbReference type="SAM" id="SignalP"/>
    </source>
</evidence>
<proteinExistence type="predicted"/>
<sequence length="889" mass="92331">MFTLKMNRLSFVAAIGLSWLLAACGGGGGGGSSSSGGGSAPDPAPGFSVSIDRTQLRFSGDEGSVISPQIIVGTGSGSNVPTTAYFGGQDLGTAIDRVEARINGTQAQFSVYPKTQLAAGEYAGTLKLSMCADAQCAQHFKGSPVDVAYTVSISKGLKVSPGSVDLRALAGAMASAPVTVELPSGVSSFSATTSVSWLQVSNITSNSMTVSASAKAPGTYTALVTISAASRQTTIPVTYTVTADASSITAITPDRASLDFSAPTGYASGGQQLKVTLPAWGQALTSSVQYRYGDSGWLTVTPGASNTLSVTASAGSLQPGVYRADLVLGGGTDVLPFTVPVTLNVLAADWTITGTSTLTVDAASTQSSLNGQLSIDIPNLPVQTWQASSSASWLVLSRSSGSLRTDKLGLSVNVAEMLKLANFRAHTADITLSLPSGKSAATKFTVTLDKKLPELNFISPHTRLPGEAGNYIVRGRGFDAISNLSWLLQVSGATPSKITRVNDTQLELSLPAAQGDATFALSNSLGAKSGTVTLKALAQPSFTYAAVAAQGSKGSIVFDAERQSVYTVNKTLGSLMRFSKSGSGWDVNSVSVTGVDAVAMSPDGKRLIVTVTSGLIKLFDPTTLAEQGSFKAGGVYGDSLNSLPRLAVRNDGKVLFSGYSGVSDGAGSMAYFDLVTQSFGNIGGYYAFGWAVASGDGSHINIVQSASYSPQPPMVSLDGSDVVAKVAPSELTFWYEAAQSLRGERFAEGTYVVWDRDFNKIGNVKIPDSAYFGRTPVFSPDGQRLYVMAYDSYNLNGGTTSKPRVYVFDSSTRMVTSTDLPVLGYFELADYPTCNTSDYGCDTRALGTISPDGKTLFFVGDTRLVVAPIPAVSASKALAMKRLVLPASR</sequence>
<evidence type="ECO:0000313" key="3">
    <source>
        <dbReference type="Proteomes" id="UP000433309"/>
    </source>
</evidence>
<dbReference type="RefSeq" id="WP_154377571.1">
    <property type="nucleotide sequence ID" value="NZ_WKJK01000007.1"/>
</dbReference>
<comment type="caution">
    <text evidence="2">The sequence shown here is derived from an EMBL/GenBank/DDBJ whole genome shotgun (WGS) entry which is preliminary data.</text>
</comment>
<keyword evidence="3" id="KW-1185">Reference proteome</keyword>
<accession>A0A6I2L0R5</accession>
<organism evidence="2 3">
    <name type="scientific">Duganella guangzhouensis</name>
    <dbReference type="NCBI Taxonomy" id="2666084"/>
    <lineage>
        <taxon>Bacteria</taxon>
        <taxon>Pseudomonadati</taxon>
        <taxon>Pseudomonadota</taxon>
        <taxon>Betaproteobacteria</taxon>
        <taxon>Burkholderiales</taxon>
        <taxon>Oxalobacteraceae</taxon>
        <taxon>Telluria group</taxon>
        <taxon>Duganella</taxon>
    </lineage>
</organism>
<dbReference type="InterPro" id="IPR015943">
    <property type="entry name" value="WD40/YVTN_repeat-like_dom_sf"/>
</dbReference>
<dbReference type="PROSITE" id="PS51257">
    <property type="entry name" value="PROKAR_LIPOPROTEIN"/>
    <property type="match status" value="1"/>
</dbReference>